<dbReference type="InterPro" id="IPR012674">
    <property type="entry name" value="Calycin"/>
</dbReference>
<dbReference type="PANTHER" id="PTHR11955">
    <property type="entry name" value="FATTY ACID BINDING PROTEIN"/>
    <property type="match status" value="1"/>
</dbReference>
<gene>
    <name evidence="4" type="ORF">scyTo_0012042</name>
</gene>
<dbReference type="Gene3D" id="2.40.128.20">
    <property type="match status" value="1"/>
</dbReference>
<evidence type="ECO:0000256" key="2">
    <source>
        <dbReference type="RuleBase" id="RU003696"/>
    </source>
</evidence>
<feature type="domain" description="Cytosolic fatty-acid binding proteins" evidence="3">
    <location>
        <begin position="7"/>
        <end position="24"/>
    </location>
</feature>
<dbReference type="InterPro" id="IPR000566">
    <property type="entry name" value="Lipocln_cytosolic_FA-bd_dom"/>
</dbReference>
<keyword evidence="5" id="KW-1185">Reference proteome</keyword>
<dbReference type="InterPro" id="IPR031259">
    <property type="entry name" value="ILBP"/>
</dbReference>
<protein>
    <recommendedName>
        <fullName evidence="3">Cytosolic fatty-acid binding proteins domain-containing protein</fullName>
    </recommendedName>
</protein>
<keyword evidence="2" id="KW-0813">Transport</keyword>
<dbReference type="OrthoDB" id="412780at2759"/>
<dbReference type="PRINTS" id="PR00178">
    <property type="entry name" value="FATTYACIDBP"/>
</dbReference>
<dbReference type="OMA" id="ANMVEAF"/>
<evidence type="ECO:0000259" key="3">
    <source>
        <dbReference type="PROSITE" id="PS00214"/>
    </source>
</evidence>
<dbReference type="SUPFAM" id="SSF50814">
    <property type="entry name" value="Lipocalins"/>
    <property type="match status" value="1"/>
</dbReference>
<dbReference type="FunFam" id="2.40.128.20:FF:000001">
    <property type="entry name" value="Fatty acid-binding protein, adipocyte"/>
    <property type="match status" value="1"/>
</dbReference>
<dbReference type="Proteomes" id="UP000288216">
    <property type="component" value="Unassembled WGS sequence"/>
</dbReference>
<dbReference type="InterPro" id="IPR000463">
    <property type="entry name" value="Fatty_acid-bd"/>
</dbReference>
<organism evidence="4 5">
    <name type="scientific">Scyliorhinus torazame</name>
    <name type="common">Cloudy catshark</name>
    <name type="synonym">Catulus torazame</name>
    <dbReference type="NCBI Taxonomy" id="75743"/>
    <lineage>
        <taxon>Eukaryota</taxon>
        <taxon>Metazoa</taxon>
        <taxon>Chordata</taxon>
        <taxon>Craniata</taxon>
        <taxon>Vertebrata</taxon>
        <taxon>Chondrichthyes</taxon>
        <taxon>Elasmobranchii</taxon>
        <taxon>Galeomorphii</taxon>
        <taxon>Galeoidea</taxon>
        <taxon>Carcharhiniformes</taxon>
        <taxon>Scyliorhinidae</taxon>
        <taxon>Scyliorhinus</taxon>
    </lineage>
</organism>
<dbReference type="Pfam" id="PF00061">
    <property type="entry name" value="Lipocalin"/>
    <property type="match status" value="1"/>
</dbReference>
<dbReference type="STRING" id="75743.A0A401P0G6"/>
<dbReference type="CDD" id="cd19443">
    <property type="entry name" value="FABP3-like"/>
    <property type="match status" value="1"/>
</dbReference>
<dbReference type="EMBL" id="BFAA01005690">
    <property type="protein sequence ID" value="GCB66652.1"/>
    <property type="molecule type" value="Genomic_DNA"/>
</dbReference>
<evidence type="ECO:0000313" key="5">
    <source>
        <dbReference type="Proteomes" id="UP000288216"/>
    </source>
</evidence>
<accession>A0A401P0G6</accession>
<comment type="caution">
    <text evidence="4">The sequence shown here is derived from an EMBL/GenBank/DDBJ whole genome shotgun (WGS) entry which is preliminary data.</text>
</comment>
<dbReference type="AlphaFoldDB" id="A0A401P0G6"/>
<sequence length="134" mass="15115">MVDAFLGVWSLHASDNFDDYMKSLKVSLVQRNVARALHPDTLISKDGDTIIIETKSSFKNTKIQFKLGEEFDETTADDRKTKTTVILEGGKLVQTQRWDGKETTLVRELKDGDLILTCTLGDVVCTRTYQKSKV</sequence>
<reference evidence="4 5" key="1">
    <citation type="journal article" date="2018" name="Nat. Ecol. Evol.">
        <title>Shark genomes provide insights into elasmobranch evolution and the origin of vertebrates.</title>
        <authorList>
            <person name="Hara Y"/>
            <person name="Yamaguchi K"/>
            <person name="Onimaru K"/>
            <person name="Kadota M"/>
            <person name="Koyanagi M"/>
            <person name="Keeley SD"/>
            <person name="Tatsumi K"/>
            <person name="Tanaka K"/>
            <person name="Motone F"/>
            <person name="Kageyama Y"/>
            <person name="Nozu R"/>
            <person name="Adachi N"/>
            <person name="Nishimura O"/>
            <person name="Nakagawa R"/>
            <person name="Tanegashima C"/>
            <person name="Kiyatake I"/>
            <person name="Matsumoto R"/>
            <person name="Murakumo K"/>
            <person name="Nishida K"/>
            <person name="Terakita A"/>
            <person name="Kuratani S"/>
            <person name="Sato K"/>
            <person name="Hyodo S Kuraku.S."/>
        </authorList>
    </citation>
    <scope>NUCLEOTIDE SEQUENCE [LARGE SCALE GENOMIC DNA]</scope>
</reference>
<comment type="similarity">
    <text evidence="1 2">Belongs to the calycin superfamily. Fatty-acid binding protein (FABP) family.</text>
</comment>
<name>A0A401P0G6_SCYTO</name>
<evidence type="ECO:0000256" key="1">
    <source>
        <dbReference type="ARBA" id="ARBA00008390"/>
    </source>
</evidence>
<proteinExistence type="inferred from homology"/>
<dbReference type="PROSITE" id="PS00214">
    <property type="entry name" value="FABP"/>
    <property type="match status" value="1"/>
</dbReference>
<dbReference type="GO" id="GO:0008289">
    <property type="term" value="F:lipid binding"/>
    <property type="evidence" value="ECO:0007669"/>
    <property type="project" value="InterPro"/>
</dbReference>
<evidence type="ECO:0000313" key="4">
    <source>
        <dbReference type="EMBL" id="GCB66652.1"/>
    </source>
</evidence>